<feature type="signal peptide" evidence="1">
    <location>
        <begin position="1"/>
        <end position="23"/>
    </location>
</feature>
<dbReference type="AlphaFoldDB" id="A0A918KMT8"/>
<protein>
    <recommendedName>
        <fullName evidence="4">DUF3604 domain-containing protein</fullName>
    </recommendedName>
</protein>
<evidence type="ECO:0000313" key="2">
    <source>
        <dbReference type="EMBL" id="GGX68914.1"/>
    </source>
</evidence>
<proteinExistence type="predicted"/>
<evidence type="ECO:0000256" key="1">
    <source>
        <dbReference type="SAM" id="SignalP"/>
    </source>
</evidence>
<keyword evidence="1" id="KW-0732">Signal</keyword>
<dbReference type="RefSeq" id="WP_189584716.1">
    <property type="nucleotide sequence ID" value="NZ_BMYV01000002.1"/>
</dbReference>
<dbReference type="Proteomes" id="UP000600865">
    <property type="component" value="Unassembled WGS sequence"/>
</dbReference>
<reference evidence="2 3" key="1">
    <citation type="journal article" date="2014" name="Int. J. Syst. Evol. Microbiol.">
        <title>Complete genome sequence of Corynebacterium casei LMG S-19264T (=DSM 44701T), isolated from a smear-ripened cheese.</title>
        <authorList>
            <consortium name="US DOE Joint Genome Institute (JGI-PGF)"/>
            <person name="Walter F."/>
            <person name="Albersmeier A."/>
            <person name="Kalinowski J."/>
            <person name="Ruckert C."/>
        </authorList>
    </citation>
    <scope>NUCLEOTIDE SEQUENCE [LARGE SCALE GENOMIC DNA]</scope>
    <source>
        <strain evidence="2 3">KCTC 23968</strain>
    </source>
</reference>
<dbReference type="EMBL" id="BMYV01000002">
    <property type="protein sequence ID" value="GGX68914.1"/>
    <property type="molecule type" value="Genomic_DNA"/>
</dbReference>
<feature type="chain" id="PRO_5036757646" description="DUF3604 domain-containing protein" evidence="1">
    <location>
        <begin position="24"/>
        <end position="637"/>
    </location>
</feature>
<sequence>MHKNLWAYSALVMVVAACQPAETAIETALETPALAEKSDVRTPGYSASRNVYFGDLHIHTKNSFDAYIFNVRSTPADVYRFALGETLVHPAGFKMALQGPPLDFVAATDHGAYMGILPAMDNPDSPLSDLELSRKMFDAKDQDAIIRNFQSIGSSVRKGEPIPEIYDRDLIDRTWQDAVATADEYYRPGELTTFAAYEYTAVTSRSDSGDTFGGGNLHRNVVFESAAPQRLFSVLDSNNPEDLWDWMDDERSAGRDVLAIPHNSNVSDGQMFDLVKFEGGKIDADYTSQRLRNEPIIEMSQVKGTSETHPALSPNDEFADFEIYELLLASTSVSKINGSYLREALARGLALEEATGTNPYEFGLIGSSDSHVAGGAYDENDYWSKVGIVDGSAAERGSVPPGGAKTWEGIDRDPNAENWFSKWGAAGYAAVWAEENTRESIFDGMRRRETYATSGPRIRLRFFGGDVAADMLDAADMVEQGYSAGVPMGGKLSVDGAPSFMAWAARDPRGAPLERLQIIKSWSTAEGPQEAIYDMACSDGATPDSQTNRCPDNGASVELTTCQPSTGQGDPELKAVWTDPDYEAGINAAYYVRVLENPTCRWSTYDALRAGVERNPDLPATLRERAWSSPIWTSHSN</sequence>
<dbReference type="PROSITE" id="PS51257">
    <property type="entry name" value="PROKAR_LIPOPROTEIN"/>
    <property type="match status" value="1"/>
</dbReference>
<dbReference type="Gene3D" id="3.20.20.140">
    <property type="entry name" value="Metal-dependent hydrolases"/>
    <property type="match status" value="1"/>
</dbReference>
<dbReference type="InterPro" id="IPR022028">
    <property type="entry name" value="DUF3604"/>
</dbReference>
<dbReference type="Pfam" id="PF12228">
    <property type="entry name" value="DUF3604"/>
    <property type="match status" value="1"/>
</dbReference>
<evidence type="ECO:0008006" key="4">
    <source>
        <dbReference type="Google" id="ProtNLM"/>
    </source>
</evidence>
<accession>A0A918KMT8</accession>
<gene>
    <name evidence="2" type="ORF">GCM10011309_18480</name>
</gene>
<organism evidence="2 3">
    <name type="scientific">Litorimonas cladophorae</name>
    <dbReference type="NCBI Taxonomy" id="1220491"/>
    <lineage>
        <taxon>Bacteria</taxon>
        <taxon>Pseudomonadati</taxon>
        <taxon>Pseudomonadota</taxon>
        <taxon>Alphaproteobacteria</taxon>
        <taxon>Maricaulales</taxon>
        <taxon>Robiginitomaculaceae</taxon>
    </lineage>
</organism>
<comment type="caution">
    <text evidence="2">The sequence shown here is derived from an EMBL/GenBank/DDBJ whole genome shotgun (WGS) entry which is preliminary data.</text>
</comment>
<evidence type="ECO:0000313" key="3">
    <source>
        <dbReference type="Proteomes" id="UP000600865"/>
    </source>
</evidence>
<keyword evidence="3" id="KW-1185">Reference proteome</keyword>
<name>A0A918KMT8_9PROT</name>